<feature type="domain" description="Peptidase S1" evidence="8">
    <location>
        <begin position="43"/>
        <end position="278"/>
    </location>
</feature>
<feature type="domain" description="EGF-like" evidence="7">
    <location>
        <begin position="1611"/>
        <end position="1646"/>
    </location>
</feature>
<dbReference type="GO" id="GO:0005509">
    <property type="term" value="F:calcium ion binding"/>
    <property type="evidence" value="ECO:0007669"/>
    <property type="project" value="InterPro"/>
</dbReference>
<feature type="disulfide bond" evidence="5">
    <location>
        <begin position="1636"/>
        <end position="1645"/>
    </location>
</feature>
<dbReference type="PROSITE" id="PS51233">
    <property type="entry name" value="VWFD"/>
    <property type="match status" value="1"/>
</dbReference>
<name>A0A2B4S2R9_STYPI</name>
<feature type="domain" description="EGF-like" evidence="7">
    <location>
        <begin position="1059"/>
        <end position="1095"/>
    </location>
</feature>
<dbReference type="PROSITE" id="PS00022">
    <property type="entry name" value="EGF_1"/>
    <property type="match status" value="12"/>
</dbReference>
<feature type="domain" description="EGF-like" evidence="7">
    <location>
        <begin position="1500"/>
        <end position="1535"/>
    </location>
</feature>
<evidence type="ECO:0000313" key="11">
    <source>
        <dbReference type="Proteomes" id="UP000225706"/>
    </source>
</evidence>
<feature type="disulfide bond" evidence="5">
    <location>
        <begin position="1710"/>
        <end position="1719"/>
    </location>
</feature>
<dbReference type="PROSITE" id="PS50240">
    <property type="entry name" value="TRYPSIN_DOM"/>
    <property type="match status" value="1"/>
</dbReference>
<feature type="domain" description="EGF-like" evidence="7">
    <location>
        <begin position="1134"/>
        <end position="1169"/>
    </location>
</feature>
<feature type="domain" description="EGF-like" evidence="7">
    <location>
        <begin position="1097"/>
        <end position="1132"/>
    </location>
</feature>
<proteinExistence type="predicted"/>
<feature type="disulfide bond" evidence="5">
    <location>
        <begin position="1615"/>
        <end position="1625"/>
    </location>
</feature>
<dbReference type="SUPFAM" id="SSF50494">
    <property type="entry name" value="Trypsin-like serine proteases"/>
    <property type="match status" value="1"/>
</dbReference>
<feature type="disulfide bond" evidence="5">
    <location>
        <begin position="1673"/>
        <end position="1682"/>
    </location>
</feature>
<feature type="domain" description="EGF-like" evidence="7">
    <location>
        <begin position="1575"/>
        <end position="1610"/>
    </location>
</feature>
<accession>A0A2B4S2R9</accession>
<feature type="disulfide bond" evidence="5">
    <location>
        <begin position="1541"/>
        <end position="1551"/>
    </location>
</feature>
<evidence type="ECO:0000256" key="6">
    <source>
        <dbReference type="SAM" id="SignalP"/>
    </source>
</evidence>
<gene>
    <name evidence="10" type="primary">NOTCH3</name>
    <name evidence="10" type="ORF">AWC38_SpisGene10367</name>
</gene>
<dbReference type="SMART" id="SM00179">
    <property type="entry name" value="EGF_CA"/>
    <property type="match status" value="11"/>
</dbReference>
<dbReference type="Pfam" id="PF00008">
    <property type="entry name" value="EGF"/>
    <property type="match status" value="3"/>
</dbReference>
<feature type="disulfide bond" evidence="5">
    <location>
        <begin position="1652"/>
        <end position="1662"/>
    </location>
</feature>
<feature type="disulfide bond" evidence="5">
    <location>
        <begin position="1489"/>
        <end position="1498"/>
    </location>
</feature>
<dbReference type="SUPFAM" id="SSF57196">
    <property type="entry name" value="EGF/Laminin"/>
    <property type="match status" value="7"/>
</dbReference>
<dbReference type="InterPro" id="IPR009003">
    <property type="entry name" value="Peptidase_S1_PA"/>
</dbReference>
<dbReference type="InterPro" id="IPR000152">
    <property type="entry name" value="EGF-type_Asp/Asn_hydroxyl_site"/>
</dbReference>
<feature type="domain" description="EGF-like" evidence="7">
    <location>
        <begin position="1537"/>
        <end position="1573"/>
    </location>
</feature>
<dbReference type="FunFam" id="2.10.25.10:FF:000095">
    <property type="entry name" value="Notch, isoform B"/>
    <property type="match status" value="1"/>
</dbReference>
<protein>
    <submittedName>
        <fullName evidence="10">Neurogenic locus notch-like protein 3</fullName>
    </submittedName>
</protein>
<feature type="disulfide bond" evidence="5">
    <location>
        <begin position="1600"/>
        <end position="1609"/>
    </location>
</feature>
<organism evidence="10 11">
    <name type="scientific">Stylophora pistillata</name>
    <name type="common">Smooth cauliflower coral</name>
    <dbReference type="NCBI Taxonomy" id="50429"/>
    <lineage>
        <taxon>Eukaryota</taxon>
        <taxon>Metazoa</taxon>
        <taxon>Cnidaria</taxon>
        <taxon>Anthozoa</taxon>
        <taxon>Hexacorallia</taxon>
        <taxon>Scleractinia</taxon>
        <taxon>Astrocoeniina</taxon>
        <taxon>Pocilloporidae</taxon>
        <taxon>Stylophora</taxon>
    </lineage>
</organism>
<feature type="disulfide bond" evidence="5">
    <location>
        <begin position="1755"/>
        <end position="1764"/>
    </location>
</feature>
<dbReference type="InterPro" id="IPR001881">
    <property type="entry name" value="EGF-like_Ca-bd_dom"/>
</dbReference>
<feature type="disulfide bond" evidence="5">
    <location>
        <begin position="1063"/>
        <end position="1073"/>
    </location>
</feature>
<feature type="disulfide bond" evidence="5">
    <location>
        <begin position="1689"/>
        <end position="1699"/>
    </location>
</feature>
<feature type="disulfide bond" evidence="5">
    <location>
        <begin position="1563"/>
        <end position="1572"/>
    </location>
</feature>
<keyword evidence="3" id="KW-0677">Repeat</keyword>
<dbReference type="CDD" id="cd00054">
    <property type="entry name" value="EGF_CA"/>
    <property type="match status" value="4"/>
</dbReference>
<dbReference type="InterPro" id="IPR001846">
    <property type="entry name" value="VWF_type-D"/>
</dbReference>
<comment type="caution">
    <text evidence="5">Lacks conserved residue(s) required for the propagation of feature annotation.</text>
</comment>
<feature type="disulfide bond" evidence="5">
    <location>
        <begin position="1085"/>
        <end position="1094"/>
    </location>
</feature>
<dbReference type="InterPro" id="IPR001254">
    <property type="entry name" value="Trypsin_dom"/>
</dbReference>
<feature type="domain" description="EGF-like" evidence="7">
    <location>
        <begin position="1464"/>
        <end position="1499"/>
    </location>
</feature>
<dbReference type="SMART" id="SM00020">
    <property type="entry name" value="Tryp_SPc"/>
    <property type="match status" value="1"/>
</dbReference>
<feature type="domain" description="VWFD" evidence="9">
    <location>
        <begin position="647"/>
        <end position="839"/>
    </location>
</feature>
<feature type="domain" description="EGF-like" evidence="7">
    <location>
        <begin position="1648"/>
        <end position="1683"/>
    </location>
</feature>
<feature type="disulfide bond" evidence="5">
    <location>
        <begin position="1468"/>
        <end position="1478"/>
    </location>
</feature>
<dbReference type="PROSITE" id="PS50026">
    <property type="entry name" value="EGF_3"/>
    <property type="match status" value="12"/>
</dbReference>
<evidence type="ECO:0000259" key="8">
    <source>
        <dbReference type="PROSITE" id="PS50240"/>
    </source>
</evidence>
<dbReference type="PANTHER" id="PTHR12916:SF4">
    <property type="entry name" value="UNINFLATABLE, ISOFORM C"/>
    <property type="match status" value="1"/>
</dbReference>
<evidence type="ECO:0000256" key="3">
    <source>
        <dbReference type="ARBA" id="ARBA00022737"/>
    </source>
</evidence>
<feature type="disulfide bond" evidence="5">
    <location>
        <begin position="1138"/>
        <end position="1148"/>
    </location>
</feature>
<dbReference type="Proteomes" id="UP000225706">
    <property type="component" value="Unassembled WGS sequence"/>
</dbReference>
<feature type="disulfide bond" evidence="5">
    <location>
        <begin position="1231"/>
        <end position="1240"/>
    </location>
</feature>
<dbReference type="SUPFAM" id="SSF57184">
    <property type="entry name" value="Growth factor receptor domain"/>
    <property type="match status" value="1"/>
</dbReference>
<keyword evidence="1 5" id="KW-0245">EGF-like domain</keyword>
<feature type="domain" description="EGF-like" evidence="7">
    <location>
        <begin position="1206"/>
        <end position="1241"/>
    </location>
</feature>
<dbReference type="SMART" id="SM00181">
    <property type="entry name" value="EGF"/>
    <property type="match status" value="14"/>
</dbReference>
<sequence>MPSTMAAFDILLALYFLAITSSYDVHNSFNSRNQTHHPLGERFPWHVFVSSVKCSGVLVQERWILSSALCTRLVKEKLNLKRNDDSDHSTVFIRVGNHHVDLQASGEDTAPVLRALVYPKYNASASTGNVGLLYLARKVMLPDDHPVSHAKLPDFETNKVSNRLLGKITGWGYLSGRSSQYKTLLQSDVLLTAGRDCQRSFRDRSMGKLLDESWCAVAGKKGICSTDQGSPVVVKQDGHWFVVGVYTYGQTCSSATRDVALFSRIDPDVLQWIQKLFTAGDRPQCHPSGHKILDIPTRAQSNQVDSVLPLCDNKLQEAWYKLELDGIPAEIPTSCPEIGSCGTHAQIWLPPAGHPEFGEERNGSACVAWKGVDRFCCLWRLPVHVIHCGGFVVYRLQSTDDCSAYCAKSAGKVPCGPGKIGYAPKCRVREQYPILDGPPQITPVIPPDKILASESIHLLCTYDILAPGPYKVGYKVTWYKLMSFLGGKPGKLVLLTNRTEETAVVMSTKSAEFYLGDRVEPPFIVTSEDHKIREFTLRLTVPLICQPDHPNCTIRISMHLVPVVDNLQMSSTSDIALSTCEVILKPQPCSRRDCGRKVVRFVAVSDYIDDGDRRTRIVTEPTRSQSLLWNSYDPADVFVLSKDVKTPRCYLFTESYMKTLTGRYYRISTGATTLLLYKSAARLFEVHTRLWACSRSSNRGFCACGVAVRDGDDVIEINMCRGRFAETSVQISVRSRPPLAKGVRITEALAGKRYTVYFPSGVYVRVDVFNWGLNVQIQSSGRDLNQVTGLCSLGEILSRSSMGVKGLTLEKNQPIITTVFTGVLGMAWGVASILQDTCEDTFLKNTSLWEKSISTEGLTPTRIKNVMCPRLCSERGRCINGACKCRRGYTSDDCSVPSRSPPQLIGVHNDGTCDMKAFHCKQVRLVGEGFHNSRELKCSFAEVKDTTFETQTFLSKATYESFRGLTCETPGSHDTEKAFISYQVRVSNDGSLWSQPIPLFIFDGGCLTCTTRRMGCEIKSETCHIDGRCYRKSESSPQDPCKWCSPTNSQQAWTDIPCQHGSCNASYCVHGVCLDTTMGRYFCFCNEGFTGVNCDIAEDPCIFNPCGGGVCVRLGRTFRCQCPPGYTDIQCSVPVNPCSSNPCNNGSCVTNGSHFRCFCEEGFTGLFCETGVQSCPCKHGKCVTRRGNSVCMCEEGFAGILCEVELFGECGLASCKNGTCVEVDGLTKCVCTSGYTGSLCDIKIGSCPDAPSLQGDYNSSLCLNNSCLGENYNLTSLCEVGFTGTVVRRTIYMTQGIRTRGNTNLNVTISFYHKYFHGSSMYNVNVSFNSSDEVASDKRISNLDEITYVCEGNHTGFGRIISCENKNCMINESLLLCVLESINRSRDCRPSVFEKDCLWLGSICECYSQAEEDENNSYNACKGGTFSCSIFNKTTGLPCDDVTNIALSKGFVTECSEGQNCSQAVDLCYLNPCVNGNCTSSIDGIHCLCKTGFTGDKCDKRDFCQPDPCFKGKCHNTASGFQCECSKGYTGLTCTHLKTRCKINLCKHGDCYIETNGKLSCGCYHGYQGPRCENVVDHCKRDTCKNGLCINTRIGFQCLCRRGFSGKRCHINDPCVPSLCVNGNCSTKSDGYHCVCHQGYRGRHCNETADHCLSNPCARGQCVDAQGTYLCKCPPGFTGDTCNATVDVCQPNPCLNGNCINVKVSFKCDCYYGFVGTFCDKQIVFDPCERNPCYNGKCVGVQTLKRSVPSFNCSCHEGFTGQYCESVIGPCNTNPCSALKRRAPLRGFVVVLVLKGTRETDSRALLCALFPALMEWSAMVMIAGVRQVTKALAAKRHFVELVVLMAVPALCPTYAFVQRVLRDPLACRPYVGLLAGMAEIASARESAAVHMGLRARDARRKAAW</sequence>
<dbReference type="PROSITE" id="PS01186">
    <property type="entry name" value="EGF_2"/>
    <property type="match status" value="13"/>
</dbReference>
<evidence type="ECO:0000259" key="9">
    <source>
        <dbReference type="PROSITE" id="PS51233"/>
    </source>
</evidence>
<dbReference type="InterPro" id="IPR009030">
    <property type="entry name" value="Growth_fac_rcpt_cys_sf"/>
</dbReference>
<dbReference type="OrthoDB" id="5982528at2759"/>
<evidence type="ECO:0000259" key="7">
    <source>
        <dbReference type="PROSITE" id="PS50026"/>
    </source>
</evidence>
<evidence type="ECO:0000256" key="2">
    <source>
        <dbReference type="ARBA" id="ARBA00022729"/>
    </source>
</evidence>
<evidence type="ECO:0000256" key="5">
    <source>
        <dbReference type="PROSITE-ProRule" id="PRU00076"/>
    </source>
</evidence>
<dbReference type="Pfam" id="PF23106">
    <property type="entry name" value="EGF_Teneurin"/>
    <property type="match status" value="1"/>
</dbReference>
<dbReference type="InterPro" id="IPR000742">
    <property type="entry name" value="EGF"/>
</dbReference>
<dbReference type="STRING" id="50429.A0A2B4S2R9"/>
<feature type="domain" description="EGF-like" evidence="7">
    <location>
        <begin position="1724"/>
        <end position="1765"/>
    </location>
</feature>
<feature type="disulfide bond" evidence="5">
    <location>
        <begin position="1210"/>
        <end position="1220"/>
    </location>
</feature>
<reference evidence="11" key="1">
    <citation type="journal article" date="2017" name="bioRxiv">
        <title>Comparative analysis of the genomes of Stylophora pistillata and Acropora digitifera provides evidence for extensive differences between species of corals.</title>
        <authorList>
            <person name="Voolstra C.R."/>
            <person name="Li Y."/>
            <person name="Liew Y.J."/>
            <person name="Baumgarten S."/>
            <person name="Zoccola D."/>
            <person name="Flot J.-F."/>
            <person name="Tambutte S."/>
            <person name="Allemand D."/>
            <person name="Aranda M."/>
        </authorList>
    </citation>
    <scope>NUCLEOTIDE SEQUENCE [LARGE SCALE GENOMIC DNA]</scope>
</reference>
<feature type="signal peptide" evidence="6">
    <location>
        <begin position="1"/>
        <end position="22"/>
    </location>
</feature>
<feature type="chain" id="PRO_5012518686" evidence="6">
    <location>
        <begin position="23"/>
        <end position="1904"/>
    </location>
</feature>
<feature type="disulfide bond" evidence="5">
    <location>
        <begin position="1122"/>
        <end position="1131"/>
    </location>
</feature>
<feature type="disulfide bond" evidence="5">
    <location>
        <begin position="1579"/>
        <end position="1589"/>
    </location>
</feature>
<feature type="disulfide bond" evidence="5">
    <location>
        <begin position="1504"/>
        <end position="1514"/>
    </location>
</feature>
<feature type="disulfide bond" evidence="5">
    <location>
        <begin position="1101"/>
        <end position="1111"/>
    </location>
</feature>
<keyword evidence="11" id="KW-1185">Reference proteome</keyword>
<dbReference type="InterPro" id="IPR043504">
    <property type="entry name" value="Peptidase_S1_PA_chymotrypsin"/>
</dbReference>
<dbReference type="GO" id="GO:0004252">
    <property type="term" value="F:serine-type endopeptidase activity"/>
    <property type="evidence" value="ECO:0007669"/>
    <property type="project" value="InterPro"/>
</dbReference>
<feature type="disulfide bond" evidence="5">
    <location>
        <begin position="1728"/>
        <end position="1738"/>
    </location>
</feature>
<evidence type="ECO:0000313" key="10">
    <source>
        <dbReference type="EMBL" id="PFX24994.1"/>
    </source>
</evidence>
<dbReference type="EMBL" id="LSMT01000162">
    <property type="protein sequence ID" value="PFX24994.1"/>
    <property type="molecule type" value="Genomic_DNA"/>
</dbReference>
<feature type="disulfide bond" evidence="5">
    <location>
        <begin position="1525"/>
        <end position="1534"/>
    </location>
</feature>
<evidence type="ECO:0000256" key="1">
    <source>
        <dbReference type="ARBA" id="ARBA00022536"/>
    </source>
</evidence>
<dbReference type="GO" id="GO:0006508">
    <property type="term" value="P:proteolysis"/>
    <property type="evidence" value="ECO:0007669"/>
    <property type="project" value="InterPro"/>
</dbReference>
<feature type="domain" description="EGF-like" evidence="7">
    <location>
        <begin position="1685"/>
        <end position="1720"/>
    </location>
</feature>
<comment type="caution">
    <text evidence="10">The sequence shown here is derived from an EMBL/GenBank/DDBJ whole genome shotgun (WGS) entry which is preliminary data.</text>
</comment>
<feature type="disulfide bond" evidence="5">
    <location>
        <begin position="1159"/>
        <end position="1168"/>
    </location>
</feature>
<dbReference type="PANTHER" id="PTHR12916">
    <property type="entry name" value="CYTOCHROME C OXIDASE POLYPEPTIDE VIC-2"/>
    <property type="match status" value="1"/>
</dbReference>
<dbReference type="Gene3D" id="2.40.10.10">
    <property type="entry name" value="Trypsin-like serine proteases"/>
    <property type="match status" value="1"/>
</dbReference>
<keyword evidence="2 6" id="KW-0732">Signal</keyword>
<dbReference type="PROSITE" id="PS00010">
    <property type="entry name" value="ASX_HYDROXYL"/>
    <property type="match status" value="4"/>
</dbReference>
<evidence type="ECO:0000256" key="4">
    <source>
        <dbReference type="ARBA" id="ARBA00023157"/>
    </source>
</evidence>
<dbReference type="Gene3D" id="2.10.25.10">
    <property type="entry name" value="Laminin"/>
    <property type="match status" value="12"/>
</dbReference>
<keyword evidence="4 5" id="KW-1015">Disulfide bond</keyword>